<dbReference type="SUPFAM" id="SSF52821">
    <property type="entry name" value="Rhodanese/Cell cycle control phosphatase"/>
    <property type="match status" value="1"/>
</dbReference>
<dbReference type="Pfam" id="PF00581">
    <property type="entry name" value="Rhodanese"/>
    <property type="match status" value="1"/>
</dbReference>
<dbReference type="Proteomes" id="UP001595818">
    <property type="component" value="Unassembled WGS sequence"/>
</dbReference>
<organism evidence="2 3">
    <name type="scientific">Negadavirga shengliensis</name>
    <dbReference type="NCBI Taxonomy" id="1389218"/>
    <lineage>
        <taxon>Bacteria</taxon>
        <taxon>Pseudomonadati</taxon>
        <taxon>Bacteroidota</taxon>
        <taxon>Cytophagia</taxon>
        <taxon>Cytophagales</taxon>
        <taxon>Cyclobacteriaceae</taxon>
        <taxon>Negadavirga</taxon>
    </lineage>
</organism>
<name>A0ABV9T4M2_9BACT</name>
<dbReference type="CDD" id="cd00158">
    <property type="entry name" value="RHOD"/>
    <property type="match status" value="1"/>
</dbReference>
<keyword evidence="3" id="KW-1185">Reference proteome</keyword>
<dbReference type="Gene3D" id="3.40.250.10">
    <property type="entry name" value="Rhodanese-like domain"/>
    <property type="match status" value="1"/>
</dbReference>
<evidence type="ECO:0000259" key="1">
    <source>
        <dbReference type="PROSITE" id="PS50206"/>
    </source>
</evidence>
<gene>
    <name evidence="2" type="ORF">ACFPFU_17870</name>
</gene>
<feature type="domain" description="Rhodanese" evidence="1">
    <location>
        <begin position="15"/>
        <end position="100"/>
    </location>
</feature>
<dbReference type="PANTHER" id="PTHR43031:SF17">
    <property type="entry name" value="SULFURTRANSFERASE YTWF-RELATED"/>
    <property type="match status" value="1"/>
</dbReference>
<proteinExistence type="predicted"/>
<protein>
    <submittedName>
        <fullName evidence="2">Rhodanese-like domain-containing protein</fullName>
    </submittedName>
</protein>
<reference evidence="3" key="1">
    <citation type="journal article" date="2019" name="Int. J. Syst. Evol. Microbiol.">
        <title>The Global Catalogue of Microorganisms (GCM) 10K type strain sequencing project: providing services to taxonomists for standard genome sequencing and annotation.</title>
        <authorList>
            <consortium name="The Broad Institute Genomics Platform"/>
            <consortium name="The Broad Institute Genome Sequencing Center for Infectious Disease"/>
            <person name="Wu L."/>
            <person name="Ma J."/>
        </authorList>
    </citation>
    <scope>NUCLEOTIDE SEQUENCE [LARGE SCALE GENOMIC DNA]</scope>
    <source>
        <strain evidence="3">CGMCC 4.7466</strain>
    </source>
</reference>
<dbReference type="SMART" id="SM00450">
    <property type="entry name" value="RHOD"/>
    <property type="match status" value="1"/>
</dbReference>
<dbReference type="InterPro" id="IPR050229">
    <property type="entry name" value="GlpE_sulfurtransferase"/>
</dbReference>
<evidence type="ECO:0000313" key="3">
    <source>
        <dbReference type="Proteomes" id="UP001595818"/>
    </source>
</evidence>
<dbReference type="EMBL" id="JBHSJJ010000011">
    <property type="protein sequence ID" value="MFC4873574.1"/>
    <property type="molecule type" value="Genomic_DNA"/>
</dbReference>
<dbReference type="InterPro" id="IPR001763">
    <property type="entry name" value="Rhodanese-like_dom"/>
</dbReference>
<dbReference type="PROSITE" id="PS50206">
    <property type="entry name" value="RHODANESE_3"/>
    <property type="match status" value="1"/>
</dbReference>
<dbReference type="InterPro" id="IPR036873">
    <property type="entry name" value="Rhodanese-like_dom_sf"/>
</dbReference>
<dbReference type="PANTHER" id="PTHR43031">
    <property type="entry name" value="FAD-DEPENDENT OXIDOREDUCTASE"/>
    <property type="match status" value="1"/>
</dbReference>
<sequence length="102" mass="11999">MKDIEVNELKERLDNNEEFVFIDVREEYEYEDDNLGAWNIPLAQLPYKLKELESHIDEEIVIHCRTGARSGNAKQFLENKGFKKVRNVLGGIVAYRNLEEEE</sequence>
<evidence type="ECO:0000313" key="2">
    <source>
        <dbReference type="EMBL" id="MFC4873574.1"/>
    </source>
</evidence>
<dbReference type="RefSeq" id="WP_377066563.1">
    <property type="nucleotide sequence ID" value="NZ_JBHSJJ010000011.1"/>
</dbReference>
<comment type="caution">
    <text evidence="2">The sequence shown here is derived from an EMBL/GenBank/DDBJ whole genome shotgun (WGS) entry which is preliminary data.</text>
</comment>
<accession>A0ABV9T4M2</accession>